<keyword evidence="2" id="KW-0560">Oxidoreductase</keyword>
<dbReference type="InterPro" id="IPR016166">
    <property type="entry name" value="FAD-bd_PCMH"/>
</dbReference>
<dbReference type="InterPro" id="IPR006094">
    <property type="entry name" value="Oxid_FAD_bind_N"/>
</dbReference>
<dbReference type="Gene3D" id="3.30.465.10">
    <property type="match status" value="2"/>
</dbReference>
<reference evidence="4 5" key="1">
    <citation type="journal article" date="2018" name="Genome Biol. Evol.">
        <title>Multiple Roots of Fruiting Body Formation in Amoebozoa.</title>
        <authorList>
            <person name="Hillmann F."/>
            <person name="Forbes G."/>
            <person name="Novohradska S."/>
            <person name="Ferling I."/>
            <person name="Riege K."/>
            <person name="Groth M."/>
            <person name="Westermann M."/>
            <person name="Marz M."/>
            <person name="Spaller T."/>
            <person name="Winckler T."/>
            <person name="Schaap P."/>
            <person name="Glockner G."/>
        </authorList>
    </citation>
    <scope>NUCLEOTIDE SEQUENCE [LARGE SCALE GENOMIC DNA]</scope>
    <source>
        <strain evidence="4 5">Jena</strain>
    </source>
</reference>
<dbReference type="AlphaFoldDB" id="A0A2P6NJC1"/>
<sequence>MRLSFSARLYQMRHLILSFVVLSILLLAFCTTATLISTGPLNPASPSPSDDWCRTGQSCFPNVNIFDAFNRSVNGRLFAERPLAAVCYRESCRKYGLSALSGPFRADHFSSYQYAGWESCSDTPCVATTITNGSCDQGNVPNYSVHAQDAEDVRRYVQFATAHKLRIVVKNTGHDLSGRSIGYGGVAVWTHKLKNIQLHERFVPKGCSEVYEGAMTLGSGVQWVEAYTFAHNHSRYIVGGLATSVGSAGGYVMGGGHSLLTPSFGLGADNLISMDIVTADGVLRAISQCHHSDLFWAVRGGGGGTWGVVTSATYRTRAASSIHVASFTVSLDFTSWAFKEILASFVKIQPRLSELGVGGATTLTPGSLQALLLLPSSQGNLTQLRESLRPLTQLMTQYGILTPDMNLTADGQPIYREYSDWYNFYVPNFGTSSDAIMGGTGGTASRILPAHYFIDGPTNLTDVIYSALDEKMRANDYYPVIIGHAGPGQVKEIQTSVNPIWYKSLWHVVSSESFVKRLRDYTPDGAVYFGESSLTEPNHTKAYWGENYERLLQVKRRWDPENHFQVWHGVGAAQDSSDRWKCYSRQM</sequence>
<evidence type="ECO:0000313" key="4">
    <source>
        <dbReference type="EMBL" id="PRP84063.1"/>
    </source>
</evidence>
<feature type="domain" description="FAD-binding PCMH-type" evidence="3">
    <location>
        <begin position="137"/>
        <end position="319"/>
    </location>
</feature>
<protein>
    <recommendedName>
        <fullName evidence="3">FAD-binding PCMH-type domain-containing protein</fullName>
    </recommendedName>
</protein>
<evidence type="ECO:0000313" key="5">
    <source>
        <dbReference type="Proteomes" id="UP000241769"/>
    </source>
</evidence>
<dbReference type="PROSITE" id="PS51387">
    <property type="entry name" value="FAD_PCMH"/>
    <property type="match status" value="1"/>
</dbReference>
<dbReference type="PANTHER" id="PTHR13878">
    <property type="entry name" value="GULONOLACTONE OXIDASE"/>
    <property type="match status" value="1"/>
</dbReference>
<accession>A0A2P6NJC1</accession>
<gene>
    <name evidence="4" type="ORF">PROFUN_08525</name>
</gene>
<evidence type="ECO:0000256" key="2">
    <source>
        <dbReference type="ARBA" id="ARBA00023002"/>
    </source>
</evidence>
<dbReference type="EMBL" id="MDYQ01000070">
    <property type="protein sequence ID" value="PRP84063.1"/>
    <property type="molecule type" value="Genomic_DNA"/>
</dbReference>
<dbReference type="InterPro" id="IPR050432">
    <property type="entry name" value="FAD-linked_Oxidoreductases_BP"/>
</dbReference>
<dbReference type="GO" id="GO:0071949">
    <property type="term" value="F:FAD binding"/>
    <property type="evidence" value="ECO:0007669"/>
    <property type="project" value="InterPro"/>
</dbReference>
<keyword evidence="5" id="KW-1185">Reference proteome</keyword>
<dbReference type="SUPFAM" id="SSF56176">
    <property type="entry name" value="FAD-binding/transporter-associated domain-like"/>
    <property type="match status" value="1"/>
</dbReference>
<dbReference type="InParanoid" id="A0A2P6NJC1"/>
<dbReference type="GO" id="GO:0016491">
    <property type="term" value="F:oxidoreductase activity"/>
    <property type="evidence" value="ECO:0007669"/>
    <property type="project" value="UniProtKB-KW"/>
</dbReference>
<dbReference type="PANTHER" id="PTHR13878:SF91">
    <property type="entry name" value="FAD BINDING DOMAIN PROTEIN (AFU_ORTHOLOGUE AFUA_6G12070)-RELATED"/>
    <property type="match status" value="1"/>
</dbReference>
<dbReference type="Pfam" id="PF08031">
    <property type="entry name" value="BBE"/>
    <property type="match status" value="1"/>
</dbReference>
<organism evidence="4 5">
    <name type="scientific">Planoprotostelium fungivorum</name>
    <dbReference type="NCBI Taxonomy" id="1890364"/>
    <lineage>
        <taxon>Eukaryota</taxon>
        <taxon>Amoebozoa</taxon>
        <taxon>Evosea</taxon>
        <taxon>Variosea</taxon>
        <taxon>Cavosteliida</taxon>
        <taxon>Cavosteliaceae</taxon>
        <taxon>Planoprotostelium</taxon>
    </lineage>
</organism>
<dbReference type="Proteomes" id="UP000241769">
    <property type="component" value="Unassembled WGS sequence"/>
</dbReference>
<dbReference type="STRING" id="1890364.A0A2P6NJC1"/>
<name>A0A2P6NJC1_9EUKA</name>
<evidence type="ECO:0000256" key="1">
    <source>
        <dbReference type="ARBA" id="ARBA00005466"/>
    </source>
</evidence>
<dbReference type="OrthoDB" id="9983560at2759"/>
<proteinExistence type="inferred from homology"/>
<comment type="similarity">
    <text evidence="1">Belongs to the oxygen-dependent FAD-linked oxidoreductase family.</text>
</comment>
<comment type="caution">
    <text evidence="4">The sequence shown here is derived from an EMBL/GenBank/DDBJ whole genome shotgun (WGS) entry which is preliminary data.</text>
</comment>
<dbReference type="InterPro" id="IPR012951">
    <property type="entry name" value="BBE"/>
</dbReference>
<evidence type="ECO:0000259" key="3">
    <source>
        <dbReference type="PROSITE" id="PS51387"/>
    </source>
</evidence>
<dbReference type="InterPro" id="IPR016169">
    <property type="entry name" value="FAD-bd_PCMH_sub2"/>
</dbReference>
<dbReference type="Pfam" id="PF01565">
    <property type="entry name" value="FAD_binding_4"/>
    <property type="match status" value="1"/>
</dbReference>
<dbReference type="InterPro" id="IPR036318">
    <property type="entry name" value="FAD-bd_PCMH-like_sf"/>
</dbReference>